<dbReference type="OrthoDB" id="159299at2759"/>
<comment type="caution">
    <text evidence="1">The sequence shown here is derived from an EMBL/GenBank/DDBJ whole genome shotgun (WGS) entry which is preliminary data.</text>
</comment>
<organism evidence="1 2">
    <name type="scientific">Protea cynaroides</name>
    <dbReference type="NCBI Taxonomy" id="273540"/>
    <lineage>
        <taxon>Eukaryota</taxon>
        <taxon>Viridiplantae</taxon>
        <taxon>Streptophyta</taxon>
        <taxon>Embryophyta</taxon>
        <taxon>Tracheophyta</taxon>
        <taxon>Spermatophyta</taxon>
        <taxon>Magnoliopsida</taxon>
        <taxon>Proteales</taxon>
        <taxon>Proteaceae</taxon>
        <taxon>Protea</taxon>
    </lineage>
</organism>
<protein>
    <submittedName>
        <fullName evidence="1">Uncharacterized protein</fullName>
    </submittedName>
</protein>
<accession>A0A9Q0KXR2</accession>
<sequence>MKKLLFNAENLQYHTGSGYQAGAIVWGAKGSIKGIKYAEAGDTLKLSINRVLNSGGEIGRSVVAELGTGALCKAASGHVLLLFPRQLEVWPQELQLQPSRDSKDMFPFR</sequence>
<proteinExistence type="predicted"/>
<name>A0A9Q0KXR2_9MAGN</name>
<dbReference type="Proteomes" id="UP001141806">
    <property type="component" value="Unassembled WGS sequence"/>
</dbReference>
<evidence type="ECO:0000313" key="1">
    <source>
        <dbReference type="EMBL" id="KAJ4978662.1"/>
    </source>
</evidence>
<dbReference type="EMBL" id="JAMYWD010000002">
    <property type="protein sequence ID" value="KAJ4978662.1"/>
    <property type="molecule type" value="Genomic_DNA"/>
</dbReference>
<dbReference type="AlphaFoldDB" id="A0A9Q0KXR2"/>
<gene>
    <name evidence="1" type="ORF">NE237_009442</name>
</gene>
<reference evidence="1" key="1">
    <citation type="journal article" date="2023" name="Plant J.">
        <title>The genome of the king protea, Protea cynaroides.</title>
        <authorList>
            <person name="Chang J."/>
            <person name="Duong T.A."/>
            <person name="Schoeman C."/>
            <person name="Ma X."/>
            <person name="Roodt D."/>
            <person name="Barker N."/>
            <person name="Li Z."/>
            <person name="Van de Peer Y."/>
            <person name="Mizrachi E."/>
        </authorList>
    </citation>
    <scope>NUCLEOTIDE SEQUENCE</scope>
    <source>
        <tissue evidence="1">Young leaves</tissue>
    </source>
</reference>
<evidence type="ECO:0000313" key="2">
    <source>
        <dbReference type="Proteomes" id="UP001141806"/>
    </source>
</evidence>
<keyword evidence="2" id="KW-1185">Reference proteome</keyword>